<dbReference type="Pfam" id="PF00117">
    <property type="entry name" value="GATase"/>
    <property type="match status" value="1"/>
</dbReference>
<dbReference type="Gene3D" id="3.40.50.880">
    <property type="match status" value="1"/>
</dbReference>
<dbReference type="GO" id="GO:0005829">
    <property type="term" value="C:cytosol"/>
    <property type="evidence" value="ECO:0007669"/>
    <property type="project" value="TreeGrafter"/>
</dbReference>
<sequence>MLAIIDNYDSFTYNLVQAFGELGEKVTVYKNDEVSGAEFLSENPDGVVISPGPCTPNEAGISLEVIRLLNERAQEGRPTPLLGVCLGHQALAQAFDSEIILAPEIVHGKQSLIYHDETELFAECTQGFLAGRYHSLMVDPLGLSPLFIVTARTENNLIMGIRHRYFPFYGVQFHPESILTPEGPQILRSFLTQVHHQ</sequence>
<dbReference type="PANTHER" id="PTHR43418:SF4">
    <property type="entry name" value="MULTIFUNCTIONAL TRYPTOPHAN BIOSYNTHESIS PROTEIN"/>
    <property type="match status" value="1"/>
</dbReference>
<evidence type="ECO:0000259" key="2">
    <source>
        <dbReference type="Pfam" id="PF00117"/>
    </source>
</evidence>
<dbReference type="FunFam" id="3.40.50.880:FF:000003">
    <property type="entry name" value="Anthranilate synthase component II"/>
    <property type="match status" value="1"/>
</dbReference>
<dbReference type="InterPro" id="IPR050472">
    <property type="entry name" value="Anth_synth/Amidotransfase"/>
</dbReference>
<dbReference type="PROSITE" id="PS51273">
    <property type="entry name" value="GATASE_TYPE_1"/>
    <property type="match status" value="1"/>
</dbReference>
<dbReference type="PATRIC" id="fig|49338.4.peg.3685"/>
<keyword evidence="1 3" id="KW-0315">Glutamine amidotransferase</keyword>
<dbReference type="EMBL" id="LK996017">
    <property type="protein sequence ID" value="CDX03315.1"/>
    <property type="molecule type" value="Genomic_DNA"/>
</dbReference>
<keyword evidence="3" id="KW-0808">Transferase</keyword>
<dbReference type="GO" id="GO:0000162">
    <property type="term" value="P:L-tryptophan biosynthetic process"/>
    <property type="evidence" value="ECO:0007669"/>
    <property type="project" value="TreeGrafter"/>
</dbReference>
<dbReference type="InterPro" id="IPR029062">
    <property type="entry name" value="Class_I_gatase-like"/>
</dbReference>
<evidence type="ECO:0000256" key="1">
    <source>
        <dbReference type="ARBA" id="ARBA00022962"/>
    </source>
</evidence>
<dbReference type="InterPro" id="IPR017926">
    <property type="entry name" value="GATASE"/>
</dbReference>
<dbReference type="PRINTS" id="PR00099">
    <property type="entry name" value="CPSGATASE"/>
</dbReference>
<accession>A0A098B4J4</accession>
<dbReference type="Proteomes" id="UP000054623">
    <property type="component" value="Unassembled WGS sequence"/>
</dbReference>
<keyword evidence="3" id="KW-0456">Lyase</keyword>
<dbReference type="EC" id="4.1.3.27" evidence="3"/>
<dbReference type="InterPro" id="IPR006221">
    <property type="entry name" value="TrpG/PapA_dom"/>
</dbReference>
<dbReference type="EMBL" id="LOCK01000017">
    <property type="protein sequence ID" value="KTE92199.1"/>
    <property type="molecule type" value="Genomic_DNA"/>
</dbReference>
<dbReference type="RefSeq" id="WP_005816892.1">
    <property type="nucleotide sequence ID" value="NZ_CABKQQ010000060.1"/>
</dbReference>
<dbReference type="SUPFAM" id="SSF52317">
    <property type="entry name" value="Class I glutamine amidotransferase-like"/>
    <property type="match status" value="1"/>
</dbReference>
<organism evidence="3">
    <name type="scientific">Desulfitobacterium hafniense</name>
    <name type="common">Desulfitobacterium frappieri</name>
    <dbReference type="NCBI Taxonomy" id="49338"/>
    <lineage>
        <taxon>Bacteria</taxon>
        <taxon>Bacillati</taxon>
        <taxon>Bacillota</taxon>
        <taxon>Clostridia</taxon>
        <taxon>Eubacteriales</taxon>
        <taxon>Desulfitobacteriaceae</taxon>
        <taxon>Desulfitobacterium</taxon>
    </lineage>
</organism>
<dbReference type="GO" id="GO:0004049">
    <property type="term" value="F:anthranilate synthase activity"/>
    <property type="evidence" value="ECO:0007669"/>
    <property type="project" value="UniProtKB-EC"/>
</dbReference>
<reference evidence="3" key="1">
    <citation type="submission" date="2014-07" db="EMBL/GenBank/DDBJ databases">
        <authorList>
            <person name="Hornung V.Bastian."/>
        </authorList>
    </citation>
    <scope>NUCLEOTIDE SEQUENCE</scope>
    <source>
        <strain evidence="3">PCE-S</strain>
    </source>
</reference>
<evidence type="ECO:0000313" key="5">
    <source>
        <dbReference type="Proteomes" id="UP000054623"/>
    </source>
</evidence>
<gene>
    <name evidence="4" type="ORF">AT727_04490</name>
    <name evidence="3" type="ORF">DPCES_3429</name>
</gene>
<evidence type="ECO:0000313" key="4">
    <source>
        <dbReference type="EMBL" id="KTE92199.1"/>
    </source>
</evidence>
<dbReference type="PRINTS" id="PR00096">
    <property type="entry name" value="GATASE"/>
</dbReference>
<dbReference type="GO" id="GO:0016740">
    <property type="term" value="F:transferase activity"/>
    <property type="evidence" value="ECO:0007669"/>
    <property type="project" value="UniProtKB-KW"/>
</dbReference>
<feature type="domain" description="Glutamine amidotransferase" evidence="2">
    <location>
        <begin position="4"/>
        <end position="193"/>
    </location>
</feature>
<name>A0A098B4J4_DESHA</name>
<dbReference type="PANTHER" id="PTHR43418">
    <property type="entry name" value="MULTIFUNCTIONAL TRYPTOPHAN BIOSYNTHESIS PROTEIN-RELATED"/>
    <property type="match status" value="1"/>
</dbReference>
<dbReference type="CDD" id="cd01743">
    <property type="entry name" value="GATase1_Anthranilate_Synthase"/>
    <property type="match status" value="1"/>
</dbReference>
<protein>
    <submittedName>
        <fullName evidence="4">Anthranilate synthase</fullName>
    </submittedName>
    <submittedName>
        <fullName evidence="3">Para-aminobenzoate synthase glutamine amidotransferase component II</fullName>
        <ecNumber evidence="3">4.1.3.27</ecNumber>
    </submittedName>
</protein>
<dbReference type="OrthoDB" id="9804328at2"/>
<dbReference type="NCBIfam" id="TIGR00566">
    <property type="entry name" value="trpG_papA"/>
    <property type="match status" value="1"/>
</dbReference>
<dbReference type="PRINTS" id="PR00097">
    <property type="entry name" value="ANTSNTHASEII"/>
</dbReference>
<proteinExistence type="predicted"/>
<reference evidence="4 5" key="2">
    <citation type="submission" date="2015-12" db="EMBL/GenBank/DDBJ databases">
        <title>Draft Genome Sequence of Desulfitobacterium hafniense Strain DH, a Sulfate-reducing Bacterium Isolated from Paddy Soils.</title>
        <authorList>
            <person name="Bao P."/>
            <person name="Zhang X."/>
            <person name="Li G."/>
        </authorList>
    </citation>
    <scope>NUCLEOTIDE SEQUENCE [LARGE SCALE GENOMIC DNA]</scope>
    <source>
        <strain evidence="4 5">DH</strain>
    </source>
</reference>
<dbReference type="AlphaFoldDB" id="A0A098B4J4"/>
<evidence type="ECO:0000313" key="3">
    <source>
        <dbReference type="EMBL" id="CDX03315.1"/>
    </source>
</evidence>